<name>A0A150PNM8_SORCE</name>
<dbReference type="InterPro" id="IPR046357">
    <property type="entry name" value="PPIase_dom_sf"/>
</dbReference>
<keyword evidence="2" id="KW-0697">Rotamase</keyword>
<accession>A0A150PNM8</accession>
<dbReference type="PROSITE" id="PS50198">
    <property type="entry name" value="PPIC_PPIASE_2"/>
    <property type="match status" value="1"/>
</dbReference>
<dbReference type="InterPro" id="IPR027304">
    <property type="entry name" value="Trigger_fact/SurA_dom_sf"/>
</dbReference>
<reference evidence="5 6" key="1">
    <citation type="submission" date="2014-02" db="EMBL/GenBank/DDBJ databases">
        <title>The small core and large imbalanced accessory genome model reveals a collaborative survival strategy of Sorangium cellulosum strains in nature.</title>
        <authorList>
            <person name="Han K."/>
            <person name="Peng R."/>
            <person name="Blom J."/>
            <person name="Li Y.-Z."/>
        </authorList>
    </citation>
    <scope>NUCLEOTIDE SEQUENCE [LARGE SCALE GENOMIC DNA]</scope>
    <source>
        <strain evidence="5 6">So0157-25</strain>
    </source>
</reference>
<dbReference type="PROSITE" id="PS01096">
    <property type="entry name" value="PPIC_PPIASE_1"/>
    <property type="match status" value="1"/>
</dbReference>
<proteinExistence type="predicted"/>
<feature type="signal peptide" evidence="3">
    <location>
        <begin position="1"/>
        <end position="25"/>
    </location>
</feature>
<dbReference type="InterPro" id="IPR000297">
    <property type="entry name" value="PPIase_PpiC"/>
</dbReference>
<dbReference type="Pfam" id="PF00639">
    <property type="entry name" value="Rotamase"/>
    <property type="match status" value="1"/>
</dbReference>
<dbReference type="SUPFAM" id="SSF54534">
    <property type="entry name" value="FKBP-like"/>
    <property type="match status" value="1"/>
</dbReference>
<dbReference type="InterPro" id="IPR015391">
    <property type="entry name" value="SurA_N"/>
</dbReference>
<evidence type="ECO:0000313" key="5">
    <source>
        <dbReference type="EMBL" id="KYF57156.1"/>
    </source>
</evidence>
<feature type="domain" description="PpiC" evidence="4">
    <location>
        <begin position="179"/>
        <end position="292"/>
    </location>
</feature>
<evidence type="ECO:0000256" key="1">
    <source>
        <dbReference type="ARBA" id="ARBA00022764"/>
    </source>
</evidence>
<keyword evidence="1" id="KW-0574">Periplasm</keyword>
<dbReference type="InterPro" id="IPR023058">
    <property type="entry name" value="PPIase_PpiC_CS"/>
</dbReference>
<dbReference type="PANTHER" id="PTHR47245:SF2">
    <property type="entry name" value="PEPTIDYL-PROLYL CIS-TRANS ISOMERASE HP_0175-RELATED"/>
    <property type="match status" value="1"/>
</dbReference>
<dbReference type="Pfam" id="PF09312">
    <property type="entry name" value="SurA_N"/>
    <property type="match status" value="1"/>
</dbReference>
<evidence type="ECO:0000256" key="2">
    <source>
        <dbReference type="PROSITE-ProRule" id="PRU00278"/>
    </source>
</evidence>
<comment type="caution">
    <text evidence="5">The sequence shown here is derived from an EMBL/GenBank/DDBJ whole genome shotgun (WGS) entry which is preliminary data.</text>
</comment>
<dbReference type="SUPFAM" id="SSF109998">
    <property type="entry name" value="Triger factor/SurA peptide-binding domain-like"/>
    <property type="match status" value="1"/>
</dbReference>
<dbReference type="Proteomes" id="UP000075420">
    <property type="component" value="Unassembled WGS sequence"/>
</dbReference>
<organism evidence="5 6">
    <name type="scientific">Sorangium cellulosum</name>
    <name type="common">Polyangium cellulosum</name>
    <dbReference type="NCBI Taxonomy" id="56"/>
    <lineage>
        <taxon>Bacteria</taxon>
        <taxon>Pseudomonadati</taxon>
        <taxon>Myxococcota</taxon>
        <taxon>Polyangia</taxon>
        <taxon>Polyangiales</taxon>
        <taxon>Polyangiaceae</taxon>
        <taxon>Sorangium</taxon>
    </lineage>
</organism>
<evidence type="ECO:0000256" key="3">
    <source>
        <dbReference type="SAM" id="SignalP"/>
    </source>
</evidence>
<feature type="chain" id="PRO_5007809250" evidence="3">
    <location>
        <begin position="26"/>
        <end position="338"/>
    </location>
</feature>
<dbReference type="GO" id="GO:0003755">
    <property type="term" value="F:peptidyl-prolyl cis-trans isomerase activity"/>
    <property type="evidence" value="ECO:0007669"/>
    <property type="project" value="UniProtKB-KW"/>
</dbReference>
<protein>
    <submittedName>
        <fullName evidence="5">Peptidylprolyl isomerase</fullName>
    </submittedName>
</protein>
<dbReference type="InterPro" id="IPR050245">
    <property type="entry name" value="PrsA_foldase"/>
</dbReference>
<dbReference type="PANTHER" id="PTHR47245">
    <property type="entry name" value="PEPTIDYLPROLYL ISOMERASE"/>
    <property type="match status" value="1"/>
</dbReference>
<gene>
    <name evidence="5" type="ORF">BE08_03710</name>
</gene>
<dbReference type="Gene3D" id="1.10.4030.10">
    <property type="entry name" value="Porin chaperone SurA, peptide-binding domain"/>
    <property type="match status" value="1"/>
</dbReference>
<dbReference type="Gene3D" id="3.10.50.40">
    <property type="match status" value="1"/>
</dbReference>
<dbReference type="EMBL" id="JELY01001027">
    <property type="protein sequence ID" value="KYF57156.1"/>
    <property type="molecule type" value="Genomic_DNA"/>
</dbReference>
<dbReference type="AlphaFoldDB" id="A0A150PNM8"/>
<evidence type="ECO:0000259" key="4">
    <source>
        <dbReference type="PROSITE" id="PS50198"/>
    </source>
</evidence>
<sequence length="338" mass="37638">MRAPLRLALAGLVAAAGLVAPLAHAVVSERIVAVVGDRAILLSDLRQRARPFLLQIQARVPPGAQQAAAESQVFRELIQKMVDEELQGMAAEKANVRVTSEEIENAFRNIAAAEQTTVAELFRLARTSSGLTEQEYRDEIRRQLLEGKMLQLRVRGRVRLTEQDVQSAFDRMVREERRRREYHPAWIVLRVLPGSSAEAVEERRALAVALADRARRGEDFAALARQFSDDSATRDEGGDLGVRAPQGTQAAATGQREVMAPELEAALMAIEPGQVTGPMRVGDAFVVMKLLSRQPSRFTTLEAARPEIMQRLQAEILMKTKQKWLEELKRGTHVEVRL</sequence>
<keyword evidence="2 5" id="KW-0413">Isomerase</keyword>
<keyword evidence="3" id="KW-0732">Signal</keyword>
<evidence type="ECO:0000313" key="6">
    <source>
        <dbReference type="Proteomes" id="UP000075420"/>
    </source>
</evidence>